<accession>A0A820BL66</accession>
<evidence type="ECO:0000256" key="1">
    <source>
        <dbReference type="ARBA" id="ARBA00022737"/>
    </source>
</evidence>
<dbReference type="EMBL" id="CAJOBD010014836">
    <property type="protein sequence ID" value="CAF4203256.1"/>
    <property type="molecule type" value="Genomic_DNA"/>
</dbReference>
<organism evidence="2 3">
    <name type="scientific">Rotaria sordida</name>
    <dbReference type="NCBI Taxonomy" id="392033"/>
    <lineage>
        <taxon>Eukaryota</taxon>
        <taxon>Metazoa</taxon>
        <taxon>Spiralia</taxon>
        <taxon>Gnathifera</taxon>
        <taxon>Rotifera</taxon>
        <taxon>Eurotatoria</taxon>
        <taxon>Bdelloidea</taxon>
        <taxon>Philodinida</taxon>
        <taxon>Philodinidae</taxon>
        <taxon>Rotaria</taxon>
    </lineage>
</organism>
<sequence length="54" mass="6102">MNNQPNGQGIFTWPDGNRYEGSFKDGKMHGNGVLYYTDGRKYIGNWIYGKSNGP</sequence>
<gene>
    <name evidence="2" type="ORF">JBS370_LOCUS36623</name>
</gene>
<comment type="caution">
    <text evidence="2">The sequence shown here is derived from an EMBL/GenBank/DDBJ whole genome shotgun (WGS) entry which is preliminary data.</text>
</comment>
<dbReference type="InterPro" id="IPR003409">
    <property type="entry name" value="MORN"/>
</dbReference>
<proteinExistence type="predicted"/>
<name>A0A820BL66_9BILA</name>
<dbReference type="SUPFAM" id="SSF82185">
    <property type="entry name" value="Histone H3 K4-specific methyltransferase SET7/9 N-terminal domain"/>
    <property type="match status" value="1"/>
</dbReference>
<protein>
    <submittedName>
        <fullName evidence="2">Uncharacterized protein</fullName>
    </submittedName>
</protein>
<evidence type="ECO:0000313" key="2">
    <source>
        <dbReference type="EMBL" id="CAF4203256.1"/>
    </source>
</evidence>
<keyword evidence="1" id="KW-0677">Repeat</keyword>
<dbReference type="PANTHER" id="PTHR23084:SF263">
    <property type="entry name" value="MORN REPEAT-CONTAINING PROTEIN 1"/>
    <property type="match status" value="1"/>
</dbReference>
<dbReference type="Pfam" id="PF02493">
    <property type="entry name" value="MORN"/>
    <property type="match status" value="3"/>
</dbReference>
<reference evidence="2" key="1">
    <citation type="submission" date="2021-02" db="EMBL/GenBank/DDBJ databases">
        <authorList>
            <person name="Nowell W R."/>
        </authorList>
    </citation>
    <scope>NUCLEOTIDE SEQUENCE</scope>
</reference>
<dbReference type="Gene3D" id="2.20.110.10">
    <property type="entry name" value="Histone H3 K4-specific methyltransferase SET7/9 N-terminal domain"/>
    <property type="match status" value="1"/>
</dbReference>
<dbReference type="PANTHER" id="PTHR23084">
    <property type="entry name" value="PHOSPHATIDYLINOSITOL-4-PHOSPHATE 5-KINASE RELATED"/>
    <property type="match status" value="1"/>
</dbReference>
<evidence type="ECO:0000313" key="3">
    <source>
        <dbReference type="Proteomes" id="UP000663836"/>
    </source>
</evidence>
<dbReference type="FunFam" id="2.20.110.10:FF:000002">
    <property type="entry name" value="Phosphatidylinositol 4-phosphate 5-kinase 8"/>
    <property type="match status" value="1"/>
</dbReference>
<dbReference type="SMART" id="SM00698">
    <property type="entry name" value="MORN"/>
    <property type="match status" value="2"/>
</dbReference>
<dbReference type="AlphaFoldDB" id="A0A820BL66"/>
<feature type="non-terminal residue" evidence="2">
    <location>
        <position position="54"/>
    </location>
</feature>
<dbReference type="Proteomes" id="UP000663836">
    <property type="component" value="Unassembled WGS sequence"/>
</dbReference>